<dbReference type="PANTHER" id="PTHR47739:SF1">
    <property type="entry name" value="TRNA1(VAL) (ADENINE(37)-N6)-METHYLTRANSFERASE"/>
    <property type="match status" value="1"/>
</dbReference>
<evidence type="ECO:0000256" key="2">
    <source>
        <dbReference type="ARBA" id="ARBA00022691"/>
    </source>
</evidence>
<dbReference type="PANTHER" id="PTHR47739">
    <property type="entry name" value="TRNA1(VAL) (ADENINE(37)-N6)-METHYLTRANSFERASE"/>
    <property type="match status" value="1"/>
</dbReference>
<dbReference type="SUPFAM" id="SSF53335">
    <property type="entry name" value="S-adenosyl-L-methionine-dependent methyltransferases"/>
    <property type="match status" value="1"/>
</dbReference>
<dbReference type="PROSITE" id="PS00092">
    <property type="entry name" value="N6_MTASE"/>
    <property type="match status" value="1"/>
</dbReference>
<feature type="domain" description="Methyltransferase small" evidence="3">
    <location>
        <begin position="41"/>
        <end position="134"/>
    </location>
</feature>
<protein>
    <submittedName>
        <fullName evidence="4">Methyltransferase</fullName>
    </submittedName>
</protein>
<dbReference type="Gene3D" id="3.40.50.150">
    <property type="entry name" value="Vaccinia Virus protein VP39"/>
    <property type="match status" value="1"/>
</dbReference>
<dbReference type="GO" id="GO:0003676">
    <property type="term" value="F:nucleic acid binding"/>
    <property type="evidence" value="ECO:0007669"/>
    <property type="project" value="InterPro"/>
</dbReference>
<evidence type="ECO:0000313" key="5">
    <source>
        <dbReference type="Proteomes" id="UP000640583"/>
    </source>
</evidence>
<evidence type="ECO:0000259" key="3">
    <source>
        <dbReference type="Pfam" id="PF05175"/>
    </source>
</evidence>
<dbReference type="InterPro" id="IPR007848">
    <property type="entry name" value="Small_mtfrase_dom"/>
</dbReference>
<dbReference type="GO" id="GO:0008170">
    <property type="term" value="F:N-methyltransferase activity"/>
    <property type="evidence" value="ECO:0007669"/>
    <property type="project" value="UniProtKB-ARBA"/>
</dbReference>
<dbReference type="InterPro" id="IPR050210">
    <property type="entry name" value="tRNA_Adenine-N(6)_MTase"/>
</dbReference>
<dbReference type="Proteomes" id="UP000640583">
    <property type="component" value="Unassembled WGS sequence"/>
</dbReference>
<dbReference type="GO" id="GO:0008757">
    <property type="term" value="F:S-adenosylmethionine-dependent methyltransferase activity"/>
    <property type="evidence" value="ECO:0007669"/>
    <property type="project" value="UniProtKB-ARBA"/>
</dbReference>
<dbReference type="InterPro" id="IPR029063">
    <property type="entry name" value="SAM-dependent_MTases_sf"/>
</dbReference>
<evidence type="ECO:0000256" key="1">
    <source>
        <dbReference type="ARBA" id="ARBA00022603"/>
    </source>
</evidence>
<comment type="caution">
    <text evidence="4">The sequence shown here is derived from an EMBL/GenBank/DDBJ whole genome shotgun (WGS) entry which is preliminary data.</text>
</comment>
<dbReference type="InterPro" id="IPR002052">
    <property type="entry name" value="DNA_methylase_N6_adenine_CS"/>
</dbReference>
<proteinExistence type="predicted"/>
<dbReference type="EMBL" id="JADCKQ010000005">
    <property type="protein sequence ID" value="MBI1493662.1"/>
    <property type="molecule type" value="Genomic_DNA"/>
</dbReference>
<accession>A0A8J7IEI7</accession>
<name>A0A8J7IEI7_9RHOB</name>
<gene>
    <name evidence="4" type="ORF">H1D41_08465</name>
</gene>
<dbReference type="GO" id="GO:0032259">
    <property type="term" value="P:methylation"/>
    <property type="evidence" value="ECO:0007669"/>
    <property type="project" value="UniProtKB-KW"/>
</dbReference>
<dbReference type="CDD" id="cd02440">
    <property type="entry name" value="AdoMet_MTases"/>
    <property type="match status" value="1"/>
</dbReference>
<keyword evidence="1 4" id="KW-0489">Methyltransferase</keyword>
<organism evidence="4 5">
    <name type="scientific">Halocynthiibacter styelae</name>
    <dbReference type="NCBI Taxonomy" id="2761955"/>
    <lineage>
        <taxon>Bacteria</taxon>
        <taxon>Pseudomonadati</taxon>
        <taxon>Pseudomonadota</taxon>
        <taxon>Alphaproteobacteria</taxon>
        <taxon>Rhodobacterales</taxon>
        <taxon>Paracoccaceae</taxon>
        <taxon>Halocynthiibacter</taxon>
    </lineage>
</organism>
<dbReference type="AlphaFoldDB" id="A0A8J7IEI7"/>
<evidence type="ECO:0000313" key="4">
    <source>
        <dbReference type="EMBL" id="MBI1493662.1"/>
    </source>
</evidence>
<keyword evidence="5" id="KW-1185">Reference proteome</keyword>
<sequence length="259" mass="27907">MSTSELQQHFPDGLTDDGFLSGRLQILQPRQGYRAGADPVLLAAACPAKPGQSVLEAGCGAGVATLCLGARVAELSLTGVELQEKYAALAQENASRNDQALTVYNADISAIPAELKARSFDQVIMNPPFFDRSRGSSAPDAGKDIALAGETPSEAWIDLAARRLKPKGYLTLIQDIRRLPDVLAATLSRLGSVEILPISARTGRKAHLFLMRARKEGRADFILHAPLITHLGPQHEKDGESYTDQIRSILRDGSVLKFP</sequence>
<reference evidence="4" key="1">
    <citation type="submission" date="2020-10" db="EMBL/GenBank/DDBJ databases">
        <title>Paenihalocynthiibacter styelae gen. nov., sp. nov., isolated from stalked sea squirt Styela clava.</title>
        <authorList>
            <person name="Kim Y.-O."/>
            <person name="Yoon J.-H."/>
        </authorList>
    </citation>
    <scope>NUCLEOTIDE SEQUENCE</scope>
    <source>
        <strain evidence="4">MYP1-1</strain>
    </source>
</reference>
<keyword evidence="2" id="KW-0949">S-adenosyl-L-methionine</keyword>
<dbReference type="Pfam" id="PF05175">
    <property type="entry name" value="MTS"/>
    <property type="match status" value="1"/>
</dbReference>
<keyword evidence="1 4" id="KW-0808">Transferase</keyword>